<name>A0A1E3XAZ4_9BACT</name>
<evidence type="ECO:0000313" key="2">
    <source>
        <dbReference type="EMBL" id="ODS32792.1"/>
    </source>
</evidence>
<dbReference type="AlphaFoldDB" id="A0A1E3XAZ4"/>
<dbReference type="PANTHER" id="PTHR37525">
    <property type="entry name" value="UPF0175 PROTEIN SSL1255"/>
    <property type="match status" value="1"/>
</dbReference>
<dbReference type="Proteomes" id="UP000094056">
    <property type="component" value="Unassembled WGS sequence"/>
</dbReference>
<dbReference type="EMBL" id="MAYW01000048">
    <property type="protein sequence ID" value="ODS32792.1"/>
    <property type="molecule type" value="Genomic_DNA"/>
</dbReference>
<gene>
    <name evidence="2" type="ORF">SCARUB_02049</name>
</gene>
<dbReference type="InterPro" id="IPR005368">
    <property type="entry name" value="UPF0175"/>
</dbReference>
<evidence type="ECO:0000313" key="3">
    <source>
        <dbReference type="Proteomes" id="UP000094056"/>
    </source>
</evidence>
<dbReference type="PANTHER" id="PTHR37525:SF1">
    <property type="entry name" value="UPF0175 PROTEIN SSL1255"/>
    <property type="match status" value="1"/>
</dbReference>
<organism evidence="2 3">
    <name type="scientific">Candidatus Scalindua rubra</name>
    <dbReference type="NCBI Taxonomy" id="1872076"/>
    <lineage>
        <taxon>Bacteria</taxon>
        <taxon>Pseudomonadati</taxon>
        <taxon>Planctomycetota</taxon>
        <taxon>Candidatus Brocadiia</taxon>
        <taxon>Candidatus Brocadiales</taxon>
        <taxon>Candidatus Scalinduaceae</taxon>
        <taxon>Candidatus Scalindua</taxon>
    </lineage>
</organism>
<protein>
    <submittedName>
        <fullName evidence="2">Uncharacterized protein</fullName>
    </submittedName>
</protein>
<comment type="similarity">
    <text evidence="1">Belongs to the UPF0175 family.</text>
</comment>
<evidence type="ECO:0000256" key="1">
    <source>
        <dbReference type="ARBA" id="ARBA00005651"/>
    </source>
</evidence>
<comment type="caution">
    <text evidence="2">The sequence shown here is derived from an EMBL/GenBank/DDBJ whole genome shotgun (WGS) entry which is preliminary data.</text>
</comment>
<accession>A0A1E3XAZ4</accession>
<dbReference type="InterPro" id="IPR052264">
    <property type="entry name" value="UPF0175_domain"/>
</dbReference>
<sequence length="85" mass="9405">MKENILTIKYPDELLVSLKETEEEFATELKIAAAVKLYEIGKLSSGKAAQLAGMNKISFLKTLGKYHVSISTIKGFEEDMKIAVP</sequence>
<proteinExistence type="inferred from homology"/>
<reference evidence="2 3" key="1">
    <citation type="submission" date="2016-07" db="EMBL/GenBank/DDBJ databases">
        <title>Draft genome of Scalindua rubra, obtained from a brine-seawater interface in the Red Sea, sheds light on salt adaptation in anammox bacteria.</title>
        <authorList>
            <person name="Speth D.R."/>
            <person name="Lagkouvardos I."/>
            <person name="Wang Y."/>
            <person name="Qian P.-Y."/>
            <person name="Dutilh B.E."/>
            <person name="Jetten M.S."/>
        </authorList>
    </citation>
    <scope>NUCLEOTIDE SEQUENCE [LARGE SCALE GENOMIC DNA]</scope>
    <source>
        <strain evidence="2">BSI-1</strain>
    </source>
</reference>
<dbReference type="Pfam" id="PF03683">
    <property type="entry name" value="UPF0175"/>
    <property type="match status" value="1"/>
</dbReference>